<dbReference type="Proteomes" id="UP000012073">
    <property type="component" value="Unassembled WGS sequence"/>
</dbReference>
<evidence type="ECO:0000313" key="3">
    <source>
        <dbReference type="EMBL" id="CDF39045.1"/>
    </source>
</evidence>
<evidence type="ECO:0000256" key="1">
    <source>
        <dbReference type="SAM" id="MobiDB-lite"/>
    </source>
</evidence>
<name>R7QNU8_CHOCR</name>
<gene>
    <name evidence="3" type="ORF">CHC_T00006532001</name>
</gene>
<feature type="compositionally biased region" description="Polar residues" evidence="1">
    <location>
        <begin position="286"/>
        <end position="313"/>
    </location>
</feature>
<dbReference type="OMA" id="EPWITAP"/>
<feature type="compositionally biased region" description="Low complexity" evidence="1">
    <location>
        <begin position="241"/>
        <end position="251"/>
    </location>
</feature>
<reference evidence="4" key="1">
    <citation type="journal article" date="2013" name="Proc. Natl. Acad. Sci. U.S.A.">
        <title>Genome structure and metabolic features in the red seaweed Chondrus crispus shed light on evolution of the Archaeplastida.</title>
        <authorList>
            <person name="Collen J."/>
            <person name="Porcel B."/>
            <person name="Carre W."/>
            <person name="Ball S.G."/>
            <person name="Chaparro C."/>
            <person name="Tonon T."/>
            <person name="Barbeyron T."/>
            <person name="Michel G."/>
            <person name="Noel B."/>
            <person name="Valentin K."/>
            <person name="Elias M."/>
            <person name="Artiguenave F."/>
            <person name="Arun A."/>
            <person name="Aury J.M."/>
            <person name="Barbosa-Neto J.F."/>
            <person name="Bothwell J.H."/>
            <person name="Bouget F.Y."/>
            <person name="Brillet L."/>
            <person name="Cabello-Hurtado F."/>
            <person name="Capella-Gutierrez S."/>
            <person name="Charrier B."/>
            <person name="Cladiere L."/>
            <person name="Cock J.M."/>
            <person name="Coelho S.M."/>
            <person name="Colleoni C."/>
            <person name="Czjzek M."/>
            <person name="Da Silva C."/>
            <person name="Delage L."/>
            <person name="Denoeud F."/>
            <person name="Deschamps P."/>
            <person name="Dittami S.M."/>
            <person name="Gabaldon T."/>
            <person name="Gachon C.M."/>
            <person name="Groisillier A."/>
            <person name="Herve C."/>
            <person name="Jabbari K."/>
            <person name="Katinka M."/>
            <person name="Kloareg B."/>
            <person name="Kowalczyk N."/>
            <person name="Labadie K."/>
            <person name="Leblanc C."/>
            <person name="Lopez P.J."/>
            <person name="McLachlan D.H."/>
            <person name="Meslet-Cladiere L."/>
            <person name="Moustafa A."/>
            <person name="Nehr Z."/>
            <person name="Nyvall Collen P."/>
            <person name="Panaud O."/>
            <person name="Partensky F."/>
            <person name="Poulain J."/>
            <person name="Rensing S.A."/>
            <person name="Rousvoal S."/>
            <person name="Samson G."/>
            <person name="Symeonidi A."/>
            <person name="Weissenbach J."/>
            <person name="Zambounis A."/>
            <person name="Wincker P."/>
            <person name="Boyen C."/>
        </authorList>
    </citation>
    <scope>NUCLEOTIDE SEQUENCE [LARGE SCALE GENOMIC DNA]</scope>
    <source>
        <strain evidence="4">cv. Stackhouse</strain>
    </source>
</reference>
<keyword evidence="2" id="KW-0812">Transmembrane</keyword>
<dbReference type="AlphaFoldDB" id="R7QNU8"/>
<sequence>MTVSPEVMPERSPRGFEGVFESPSVSEPWITAPSVTVEYSDDLLPSGEESDGLDGLDGLATPLIPGNLVSLAPTSASPFVSPTVTVTVLEETVTTSAIPRGSGRPGESISQTSPSSSTSKVIEVVPSATPSLVPGRSLISSPNPDSSSTPGGATGSPSNVEISIPAASAPGVSVTSAQREPPETPRQSTSVSAVEASRTPLPLFTGSPLLSPTGAPLPSSSVVAIVPTETPTPLSSVNDFSPTRTPTPSSSVNEAPPIRTPTPIPTPTPTPTLTPTPTPTPKPAPSSSFDENLPTQTPIPSSSVSETLATGNPTPLPSGTEIVPTQTPIPSSSINSILPTITATPTLSMVTMLPTRTSIPSTSFNPIGPSVSPAAAQVSISASPVSPSRPADVDDSPDLSSDPPTPVAPSSEVDVPNLVKATDEEDPGSSPEAQILGTPEGVAVWSPVPSEEYVPLFPCADYGLVHDMRELNHTNNYQRVSMQIQVAGPNVTNTCGLTERVLERFINFSAANTQSNARQWYVTRVEDGPAVYSGQFSLVTIVEPDEFGSVNETGSPSPSATAKAAELYRGSVIFAVVAYMKPASVDLAAGSYMDYVMSQRIVYALQDQGFRDILWTGMLMSPQLLDLRTASVEDSEEKGSNIGGTIGLVCLGVVGVVVLAIFVVKDSSLGGVASAAAANAPTTGDEMA</sequence>
<feature type="transmembrane region" description="Helical" evidence="2">
    <location>
        <begin position="642"/>
        <end position="664"/>
    </location>
</feature>
<feature type="compositionally biased region" description="Low complexity" evidence="1">
    <location>
        <begin position="324"/>
        <end position="336"/>
    </location>
</feature>
<feature type="compositionally biased region" description="Low complexity" evidence="1">
    <location>
        <begin position="108"/>
        <end position="119"/>
    </location>
</feature>
<keyword evidence="4" id="KW-1185">Reference proteome</keyword>
<dbReference type="RefSeq" id="XP_005718956.1">
    <property type="nucleotide sequence ID" value="XM_005718899.1"/>
</dbReference>
<accession>R7QNU8</accession>
<dbReference type="GeneID" id="17326699"/>
<feature type="region of interest" description="Disordered" evidence="1">
    <location>
        <begin position="95"/>
        <end position="196"/>
    </location>
</feature>
<dbReference type="KEGG" id="ccp:CHC_T00006532001"/>
<feature type="compositionally biased region" description="Pro residues" evidence="1">
    <location>
        <begin position="258"/>
        <end position="284"/>
    </location>
</feature>
<protein>
    <submittedName>
        <fullName evidence="3">Uncharacterized protein</fullName>
    </submittedName>
</protein>
<keyword evidence="2" id="KW-0472">Membrane</keyword>
<feature type="region of interest" description="Disordered" evidence="1">
    <location>
        <begin position="1"/>
        <end position="21"/>
    </location>
</feature>
<feature type="compositionally biased region" description="Low complexity" evidence="1">
    <location>
        <begin position="137"/>
        <end position="158"/>
    </location>
</feature>
<feature type="region of interest" description="Disordered" evidence="1">
    <location>
        <begin position="378"/>
        <end position="438"/>
    </location>
</feature>
<evidence type="ECO:0000313" key="4">
    <source>
        <dbReference type="Proteomes" id="UP000012073"/>
    </source>
</evidence>
<dbReference type="Gramene" id="CDF39045">
    <property type="protein sequence ID" value="CDF39045"/>
    <property type="gene ID" value="CHC_T00006532001"/>
</dbReference>
<keyword evidence="2" id="KW-1133">Transmembrane helix</keyword>
<evidence type="ECO:0000256" key="2">
    <source>
        <dbReference type="SAM" id="Phobius"/>
    </source>
</evidence>
<feature type="compositionally biased region" description="Polar residues" evidence="1">
    <location>
        <begin position="230"/>
        <end position="240"/>
    </location>
</feature>
<dbReference type="EMBL" id="HG001992">
    <property type="protein sequence ID" value="CDF39045.1"/>
    <property type="molecule type" value="Genomic_DNA"/>
</dbReference>
<feature type="region of interest" description="Disordered" evidence="1">
    <location>
        <begin position="230"/>
        <end position="336"/>
    </location>
</feature>
<proteinExistence type="predicted"/>
<organism evidence="3 4">
    <name type="scientific">Chondrus crispus</name>
    <name type="common">Carrageen Irish moss</name>
    <name type="synonym">Polymorpha crispa</name>
    <dbReference type="NCBI Taxonomy" id="2769"/>
    <lineage>
        <taxon>Eukaryota</taxon>
        <taxon>Rhodophyta</taxon>
        <taxon>Florideophyceae</taxon>
        <taxon>Rhodymeniophycidae</taxon>
        <taxon>Gigartinales</taxon>
        <taxon>Gigartinaceae</taxon>
        <taxon>Chondrus</taxon>
    </lineage>
</organism>
<dbReference type="OrthoDB" id="13172at2759"/>